<name>A0ABU8BU97_9RHOB</name>
<dbReference type="EMBL" id="JBALHR010000003">
    <property type="protein sequence ID" value="MEH7827798.1"/>
    <property type="molecule type" value="Genomic_DNA"/>
</dbReference>
<evidence type="ECO:0000259" key="10">
    <source>
        <dbReference type="Pfam" id="PF04290"/>
    </source>
</evidence>
<feature type="transmembrane region" description="Helical" evidence="9">
    <location>
        <begin position="154"/>
        <end position="173"/>
    </location>
</feature>
<protein>
    <recommendedName>
        <fullName evidence="9">TRAP transporter small permease protein</fullName>
    </recommendedName>
</protein>
<comment type="similarity">
    <text evidence="8 9">Belongs to the TRAP transporter small permease family.</text>
</comment>
<evidence type="ECO:0000313" key="11">
    <source>
        <dbReference type="EMBL" id="MEH7827798.1"/>
    </source>
</evidence>
<evidence type="ECO:0000313" key="12">
    <source>
        <dbReference type="Proteomes" id="UP001431963"/>
    </source>
</evidence>
<dbReference type="InterPro" id="IPR007387">
    <property type="entry name" value="TRAP_DctQ"/>
</dbReference>
<evidence type="ECO:0000256" key="7">
    <source>
        <dbReference type="ARBA" id="ARBA00023136"/>
    </source>
</evidence>
<keyword evidence="7 9" id="KW-0472">Membrane</keyword>
<comment type="subcellular location">
    <subcellularLocation>
        <location evidence="1 9">Cell inner membrane</location>
        <topology evidence="1 9">Multi-pass membrane protein</topology>
    </subcellularLocation>
</comment>
<evidence type="ECO:0000256" key="8">
    <source>
        <dbReference type="ARBA" id="ARBA00038436"/>
    </source>
</evidence>
<feature type="domain" description="Tripartite ATP-independent periplasmic transporters DctQ component" evidence="10">
    <location>
        <begin position="65"/>
        <end position="180"/>
    </location>
</feature>
<dbReference type="PANTHER" id="PTHR35011">
    <property type="entry name" value="2,3-DIKETO-L-GULONATE TRAP TRANSPORTER SMALL PERMEASE PROTEIN YIAM"/>
    <property type="match status" value="1"/>
</dbReference>
<keyword evidence="4 9" id="KW-0997">Cell inner membrane</keyword>
<organism evidence="11 12">
    <name type="scientific">Gemmobacter denitrificans</name>
    <dbReference type="NCBI Taxonomy" id="3123040"/>
    <lineage>
        <taxon>Bacteria</taxon>
        <taxon>Pseudomonadati</taxon>
        <taxon>Pseudomonadota</taxon>
        <taxon>Alphaproteobacteria</taxon>
        <taxon>Rhodobacterales</taxon>
        <taxon>Paracoccaceae</taxon>
        <taxon>Gemmobacter</taxon>
    </lineage>
</organism>
<evidence type="ECO:0000256" key="4">
    <source>
        <dbReference type="ARBA" id="ARBA00022519"/>
    </source>
</evidence>
<accession>A0ABU8BU97</accession>
<feature type="transmembrane region" description="Helical" evidence="9">
    <location>
        <begin position="113"/>
        <end position="134"/>
    </location>
</feature>
<keyword evidence="5 9" id="KW-0812">Transmembrane</keyword>
<reference evidence="11" key="1">
    <citation type="submission" date="2024-02" db="EMBL/GenBank/DDBJ databases">
        <title>Genome sequences of strain Gemmobacter sp. JM10B15.</title>
        <authorList>
            <person name="Zhang M."/>
        </authorList>
    </citation>
    <scope>NUCLEOTIDE SEQUENCE</scope>
    <source>
        <strain evidence="11">JM10B15</strain>
    </source>
</reference>
<comment type="subunit">
    <text evidence="9">The complex comprises the extracytoplasmic solute receptor protein and the two transmembrane proteins.</text>
</comment>
<gene>
    <name evidence="11" type="ORF">V6590_06535</name>
</gene>
<evidence type="ECO:0000256" key="9">
    <source>
        <dbReference type="RuleBase" id="RU369079"/>
    </source>
</evidence>
<evidence type="ECO:0000256" key="5">
    <source>
        <dbReference type="ARBA" id="ARBA00022692"/>
    </source>
</evidence>
<sequence length="209" mass="22934">MLRLLDRLEEVLIATLIAAATILIFLSVTHRFAIGFAADLVGLARTHEIAWLNDFARSLFKALKAINLNWAQEACIYMFVWMAKFGAAYGVRTGIHVGVDILAERLTGAKRRAITMIAMSGGVIFTAIITVIGTDFVYHVRAGGQISPDLELKMWLIYLAVPLGSALMCFRFVQALYRYITTGEIAHHDHGAVDGLDDEAEDLAKGGHA</sequence>
<dbReference type="InterPro" id="IPR055348">
    <property type="entry name" value="DctQ"/>
</dbReference>
<proteinExistence type="inferred from homology"/>
<keyword evidence="12" id="KW-1185">Reference proteome</keyword>
<keyword evidence="6 9" id="KW-1133">Transmembrane helix</keyword>
<evidence type="ECO:0000256" key="1">
    <source>
        <dbReference type="ARBA" id="ARBA00004429"/>
    </source>
</evidence>
<evidence type="ECO:0000256" key="6">
    <source>
        <dbReference type="ARBA" id="ARBA00022989"/>
    </source>
</evidence>
<comment type="caution">
    <text evidence="9">Lacks conserved residue(s) required for the propagation of feature annotation.</text>
</comment>
<dbReference type="Pfam" id="PF04290">
    <property type="entry name" value="DctQ"/>
    <property type="match status" value="1"/>
</dbReference>
<comment type="caution">
    <text evidence="11">The sequence shown here is derived from an EMBL/GenBank/DDBJ whole genome shotgun (WGS) entry which is preliminary data.</text>
</comment>
<evidence type="ECO:0000256" key="3">
    <source>
        <dbReference type="ARBA" id="ARBA00022475"/>
    </source>
</evidence>
<evidence type="ECO:0000256" key="2">
    <source>
        <dbReference type="ARBA" id="ARBA00022448"/>
    </source>
</evidence>
<dbReference type="RefSeq" id="WP_335421126.1">
    <property type="nucleotide sequence ID" value="NZ_JBALHR010000003.1"/>
</dbReference>
<dbReference type="Proteomes" id="UP001431963">
    <property type="component" value="Unassembled WGS sequence"/>
</dbReference>
<keyword evidence="3" id="KW-1003">Cell membrane</keyword>
<feature type="transmembrane region" description="Helical" evidence="9">
    <location>
        <begin position="12"/>
        <end position="29"/>
    </location>
</feature>
<comment type="function">
    <text evidence="9">Part of the tripartite ATP-independent periplasmic (TRAP) transport system.</text>
</comment>
<keyword evidence="2 9" id="KW-0813">Transport</keyword>
<dbReference type="PANTHER" id="PTHR35011:SF2">
    <property type="entry name" value="2,3-DIKETO-L-GULONATE TRAP TRANSPORTER SMALL PERMEASE PROTEIN YIAM"/>
    <property type="match status" value="1"/>
</dbReference>